<evidence type="ECO:0000313" key="3">
    <source>
        <dbReference type="Proteomes" id="UP000509418"/>
    </source>
</evidence>
<dbReference type="AlphaFoldDB" id="A0A7H8T460"/>
<feature type="transmembrane region" description="Helical" evidence="1">
    <location>
        <begin position="92"/>
        <end position="112"/>
    </location>
</feature>
<dbReference type="RefSeq" id="WP_150499586.1">
    <property type="nucleotide sequence ID" value="NZ_BMUS01000013.1"/>
</dbReference>
<organism evidence="2 3">
    <name type="scientific">Streptomyces chartreusis</name>
    <dbReference type="NCBI Taxonomy" id="1969"/>
    <lineage>
        <taxon>Bacteria</taxon>
        <taxon>Bacillati</taxon>
        <taxon>Actinomycetota</taxon>
        <taxon>Actinomycetes</taxon>
        <taxon>Kitasatosporales</taxon>
        <taxon>Streptomycetaceae</taxon>
        <taxon>Streptomyces</taxon>
    </lineage>
</organism>
<feature type="transmembrane region" description="Helical" evidence="1">
    <location>
        <begin position="64"/>
        <end position="85"/>
    </location>
</feature>
<proteinExistence type="predicted"/>
<gene>
    <name evidence="2" type="ORF">HUT05_13500</name>
</gene>
<protein>
    <submittedName>
        <fullName evidence="2">Uncharacterized protein</fullName>
    </submittedName>
</protein>
<reference evidence="2 3" key="1">
    <citation type="submission" date="2020-06" db="EMBL/GenBank/DDBJ databases">
        <title>Genome mining for natural products.</title>
        <authorList>
            <person name="Zhang B."/>
            <person name="Shi J."/>
            <person name="Ge H."/>
        </authorList>
    </citation>
    <scope>NUCLEOTIDE SEQUENCE [LARGE SCALE GENOMIC DNA]</scope>
    <source>
        <strain evidence="2 3">NA02069</strain>
    </source>
</reference>
<dbReference type="GeneID" id="91326597"/>
<keyword evidence="1" id="KW-0812">Transmembrane</keyword>
<feature type="transmembrane region" description="Helical" evidence="1">
    <location>
        <begin position="38"/>
        <end position="58"/>
    </location>
</feature>
<name>A0A7H8T460_STRCX</name>
<evidence type="ECO:0000256" key="1">
    <source>
        <dbReference type="SAM" id="Phobius"/>
    </source>
</evidence>
<accession>A0A7H8T460</accession>
<sequence length="113" mass="11790">MGLLPGGDGEELRERFRAQGRADLEEGRQREARRARGMHVAFAGLVVVVCLGLTVVRLGAGDSAGVWVASYAVGAVLGGLGFLLARRGRTRWALAAICVAVAVASLGDSPAFR</sequence>
<evidence type="ECO:0000313" key="2">
    <source>
        <dbReference type="EMBL" id="QKZ18285.1"/>
    </source>
</evidence>
<keyword evidence="1" id="KW-0472">Membrane</keyword>
<dbReference type="Proteomes" id="UP000509418">
    <property type="component" value="Chromosome"/>
</dbReference>
<keyword evidence="1" id="KW-1133">Transmembrane helix</keyword>
<dbReference type="EMBL" id="CP056041">
    <property type="protein sequence ID" value="QKZ18285.1"/>
    <property type="molecule type" value="Genomic_DNA"/>
</dbReference>
<keyword evidence="3" id="KW-1185">Reference proteome</keyword>